<keyword evidence="4" id="KW-0804">Transcription</keyword>
<dbReference type="Proteomes" id="UP000683246">
    <property type="component" value="Chromosome"/>
</dbReference>
<keyword evidence="2" id="KW-0805">Transcription regulation</keyword>
<evidence type="ECO:0000256" key="1">
    <source>
        <dbReference type="ARBA" id="ARBA00011046"/>
    </source>
</evidence>
<dbReference type="GO" id="GO:0045892">
    <property type="term" value="P:negative regulation of DNA-templated transcription"/>
    <property type="evidence" value="ECO:0007669"/>
    <property type="project" value="InterPro"/>
</dbReference>
<evidence type="ECO:0000313" key="6">
    <source>
        <dbReference type="Proteomes" id="UP000683246"/>
    </source>
</evidence>
<name>A0A8J8SIA8_9FIRM</name>
<evidence type="ECO:0000256" key="3">
    <source>
        <dbReference type="ARBA" id="ARBA00023125"/>
    </source>
</evidence>
<dbReference type="GO" id="GO:0003677">
    <property type="term" value="F:DNA binding"/>
    <property type="evidence" value="ECO:0007669"/>
    <property type="project" value="UniProtKB-KW"/>
</dbReference>
<keyword evidence="3" id="KW-0238">DNA-binding</keyword>
<proteinExistence type="inferred from homology"/>
<keyword evidence="6" id="KW-1185">Reference proteome</keyword>
<dbReference type="InterPro" id="IPR036390">
    <property type="entry name" value="WH_DNA-bd_sf"/>
</dbReference>
<dbReference type="SUPFAM" id="SSF46785">
    <property type="entry name" value="Winged helix' DNA-binding domain"/>
    <property type="match status" value="1"/>
</dbReference>
<evidence type="ECO:0000256" key="4">
    <source>
        <dbReference type="ARBA" id="ARBA00023163"/>
    </source>
</evidence>
<gene>
    <name evidence="5" type="ORF">HZI73_19085</name>
</gene>
<dbReference type="Gene3D" id="1.10.4040.10">
    <property type="entry name" value="Penicillinase repressor domain"/>
    <property type="match status" value="1"/>
</dbReference>
<accession>A0A8J8SIA8</accession>
<dbReference type="InterPro" id="IPR005650">
    <property type="entry name" value="BlaI_family"/>
</dbReference>
<dbReference type="Gene3D" id="1.10.10.10">
    <property type="entry name" value="Winged helix-like DNA-binding domain superfamily/Winged helix DNA-binding domain"/>
    <property type="match status" value="1"/>
</dbReference>
<dbReference type="RefSeq" id="WP_212694963.1">
    <property type="nucleotide sequence ID" value="NZ_CP058649.1"/>
</dbReference>
<dbReference type="InterPro" id="IPR036388">
    <property type="entry name" value="WH-like_DNA-bd_sf"/>
</dbReference>
<dbReference type="PIRSF" id="PIRSF019455">
    <property type="entry name" value="CopR_AtkY"/>
    <property type="match status" value="1"/>
</dbReference>
<organism evidence="5 6">
    <name type="scientific">Vallitalea pronyensis</name>
    <dbReference type="NCBI Taxonomy" id="1348613"/>
    <lineage>
        <taxon>Bacteria</taxon>
        <taxon>Bacillati</taxon>
        <taxon>Bacillota</taxon>
        <taxon>Clostridia</taxon>
        <taxon>Lachnospirales</taxon>
        <taxon>Vallitaleaceae</taxon>
        <taxon>Vallitalea</taxon>
    </lineage>
</organism>
<dbReference type="AlphaFoldDB" id="A0A8J8SIA8"/>
<dbReference type="EMBL" id="CP058649">
    <property type="protein sequence ID" value="QUI24269.1"/>
    <property type="molecule type" value="Genomic_DNA"/>
</dbReference>
<evidence type="ECO:0000313" key="5">
    <source>
        <dbReference type="EMBL" id="QUI24269.1"/>
    </source>
</evidence>
<dbReference type="KEGG" id="vpy:HZI73_19085"/>
<reference evidence="5" key="1">
    <citation type="submission" date="2020-07" db="EMBL/GenBank/DDBJ databases">
        <title>Vallitalea pronyensis genome.</title>
        <authorList>
            <person name="Postec A."/>
        </authorList>
    </citation>
    <scope>NUCLEOTIDE SEQUENCE</scope>
    <source>
        <strain evidence="5">FatNI3</strain>
    </source>
</reference>
<evidence type="ECO:0000256" key="2">
    <source>
        <dbReference type="ARBA" id="ARBA00023015"/>
    </source>
</evidence>
<dbReference type="Pfam" id="PF03965">
    <property type="entry name" value="Penicillinase_R"/>
    <property type="match status" value="1"/>
</dbReference>
<protein>
    <submittedName>
        <fullName evidence="5">BlaI/MecI/CopY family transcriptional regulator</fullName>
    </submittedName>
</protein>
<comment type="similarity">
    <text evidence="1">Belongs to the BlaI transcriptional regulatory family.</text>
</comment>
<sequence>MALPQISDLELEVMKVLWEESPLTSNTVIKRIKDMNPRTVKTLLSRLIKKEAIQYKEEGRTYHYYPVVKKEEYIKLQSDHFVKKLFNGSLNAMFANFLDQKNLSRDELDDLKKMIDRYDDER</sequence>